<protein>
    <submittedName>
        <fullName evidence="5">Partitioning defective 3 like protein</fullName>
    </submittedName>
</protein>
<dbReference type="GO" id="GO:0008104">
    <property type="term" value="P:intracellular protein localization"/>
    <property type="evidence" value="ECO:0007669"/>
    <property type="project" value="TreeGrafter"/>
</dbReference>
<organism evidence="5 6">
    <name type="scientific">Chelonia mydas</name>
    <name type="common">Green sea-turtle</name>
    <name type="synonym">Chelonia agassizi</name>
    <dbReference type="NCBI Taxonomy" id="8469"/>
    <lineage>
        <taxon>Eukaryota</taxon>
        <taxon>Metazoa</taxon>
        <taxon>Chordata</taxon>
        <taxon>Craniata</taxon>
        <taxon>Vertebrata</taxon>
        <taxon>Euteleostomi</taxon>
        <taxon>Archelosauria</taxon>
        <taxon>Testudinata</taxon>
        <taxon>Testudines</taxon>
        <taxon>Cryptodira</taxon>
        <taxon>Durocryptodira</taxon>
        <taxon>Americhelydia</taxon>
        <taxon>Chelonioidea</taxon>
        <taxon>Cheloniidae</taxon>
        <taxon>Chelonia</taxon>
    </lineage>
</organism>
<dbReference type="GO" id="GO:0005938">
    <property type="term" value="C:cell cortex"/>
    <property type="evidence" value="ECO:0007669"/>
    <property type="project" value="TreeGrafter"/>
</dbReference>
<accession>M7AHR7</accession>
<dbReference type="InterPro" id="IPR052213">
    <property type="entry name" value="PAR3"/>
</dbReference>
<keyword evidence="2" id="KW-0677">Repeat</keyword>
<dbReference type="AlphaFoldDB" id="M7AHR7"/>
<keyword evidence="6" id="KW-1185">Reference proteome</keyword>
<name>M7AHR7_CHEMY</name>
<dbReference type="Pfam" id="PF12053">
    <property type="entry name" value="Par3_HAL_N_term"/>
    <property type="match status" value="1"/>
</dbReference>
<sequence>MGERWLSILCREDTKQVLDSSDSYLKNGASLPTSILRPTCIPWLSTIAGSLSSFMLVYSASSKSSCGSRFKLNWPEQYIAAPALFVDDDESIQNLTHILAGKEAPSVPSMVTRETLAPPVDSSHTPGQLETYVFLEDTFALFVRIHRTYWDPNYWIQVHRLEHGDGGILDLDDTLCDVADDKDRYSSPSMLLYGHPRTAFCSPKLCCIFFGYQSARCIGDGFRFRDEILLPSPGCQFHTIAACCFQATAGSVHLWKIYGNNCGGK</sequence>
<gene>
    <name evidence="5" type="ORF">UY3_19094</name>
</gene>
<evidence type="ECO:0000256" key="3">
    <source>
        <dbReference type="ARBA" id="ARBA00023306"/>
    </source>
</evidence>
<dbReference type="PANTHER" id="PTHR16484">
    <property type="entry name" value="PARTITIONING DEFECTIVE 3 RELATED"/>
    <property type="match status" value="1"/>
</dbReference>
<dbReference type="GO" id="GO:0007155">
    <property type="term" value="P:cell adhesion"/>
    <property type="evidence" value="ECO:0007669"/>
    <property type="project" value="TreeGrafter"/>
</dbReference>
<keyword evidence="1" id="KW-0132">Cell division</keyword>
<dbReference type="GO" id="GO:0030010">
    <property type="term" value="P:establishment of cell polarity"/>
    <property type="evidence" value="ECO:0007669"/>
    <property type="project" value="TreeGrafter"/>
</dbReference>
<evidence type="ECO:0000313" key="6">
    <source>
        <dbReference type="Proteomes" id="UP000031443"/>
    </source>
</evidence>
<dbReference type="GO" id="GO:0051301">
    <property type="term" value="P:cell division"/>
    <property type="evidence" value="ECO:0007669"/>
    <property type="project" value="UniProtKB-KW"/>
</dbReference>
<dbReference type="PANTHER" id="PTHR16484:SF10">
    <property type="entry name" value="PARTITIONING DEFECTIVE 3 HOMOLOG"/>
    <property type="match status" value="1"/>
</dbReference>
<dbReference type="GO" id="GO:0045197">
    <property type="term" value="P:establishment or maintenance of epithelial cell apical/basal polarity"/>
    <property type="evidence" value="ECO:0007669"/>
    <property type="project" value="TreeGrafter"/>
</dbReference>
<reference evidence="6" key="1">
    <citation type="journal article" date="2013" name="Nat. Genet.">
        <title>The draft genomes of soft-shell turtle and green sea turtle yield insights into the development and evolution of the turtle-specific body plan.</title>
        <authorList>
            <person name="Wang Z."/>
            <person name="Pascual-Anaya J."/>
            <person name="Zadissa A."/>
            <person name="Li W."/>
            <person name="Niimura Y."/>
            <person name="Huang Z."/>
            <person name="Li C."/>
            <person name="White S."/>
            <person name="Xiong Z."/>
            <person name="Fang D."/>
            <person name="Wang B."/>
            <person name="Ming Y."/>
            <person name="Chen Y."/>
            <person name="Zheng Y."/>
            <person name="Kuraku S."/>
            <person name="Pignatelli M."/>
            <person name="Herrero J."/>
            <person name="Beal K."/>
            <person name="Nozawa M."/>
            <person name="Li Q."/>
            <person name="Wang J."/>
            <person name="Zhang H."/>
            <person name="Yu L."/>
            <person name="Shigenobu S."/>
            <person name="Wang J."/>
            <person name="Liu J."/>
            <person name="Flicek P."/>
            <person name="Searle S."/>
            <person name="Wang J."/>
            <person name="Kuratani S."/>
            <person name="Yin Y."/>
            <person name="Aken B."/>
            <person name="Zhang G."/>
            <person name="Irie N."/>
        </authorList>
    </citation>
    <scope>NUCLEOTIDE SEQUENCE [LARGE SCALE GENOMIC DNA]</scope>
</reference>
<feature type="domain" description="Par3/HAL N-terminal" evidence="4">
    <location>
        <begin position="149"/>
        <end position="184"/>
    </location>
</feature>
<evidence type="ECO:0000313" key="5">
    <source>
        <dbReference type="EMBL" id="EMP23844.1"/>
    </source>
</evidence>
<proteinExistence type="predicted"/>
<evidence type="ECO:0000256" key="1">
    <source>
        <dbReference type="ARBA" id="ARBA00022618"/>
    </source>
</evidence>
<evidence type="ECO:0000256" key="2">
    <source>
        <dbReference type="ARBA" id="ARBA00022737"/>
    </source>
</evidence>
<dbReference type="Gene3D" id="3.10.20.90">
    <property type="entry name" value="Phosphatidylinositol 3-kinase Catalytic Subunit, Chain A, domain 1"/>
    <property type="match status" value="1"/>
</dbReference>
<keyword evidence="3" id="KW-0131">Cell cycle</keyword>
<dbReference type="GO" id="GO:0051660">
    <property type="term" value="P:establishment of centrosome localization"/>
    <property type="evidence" value="ECO:0007669"/>
    <property type="project" value="TreeGrafter"/>
</dbReference>
<dbReference type="GO" id="GO:0005912">
    <property type="term" value="C:adherens junction"/>
    <property type="evidence" value="ECO:0007669"/>
    <property type="project" value="TreeGrafter"/>
</dbReference>
<dbReference type="GO" id="GO:0043296">
    <property type="term" value="C:apical junction complex"/>
    <property type="evidence" value="ECO:0007669"/>
    <property type="project" value="TreeGrafter"/>
</dbReference>
<dbReference type="InterPro" id="IPR021922">
    <property type="entry name" value="Par3/HAL_N"/>
</dbReference>
<dbReference type="GO" id="GO:0000226">
    <property type="term" value="P:microtubule cytoskeleton organization"/>
    <property type="evidence" value="ECO:0007669"/>
    <property type="project" value="TreeGrafter"/>
</dbReference>
<dbReference type="GO" id="GO:0016324">
    <property type="term" value="C:apical plasma membrane"/>
    <property type="evidence" value="ECO:0007669"/>
    <property type="project" value="TreeGrafter"/>
</dbReference>
<evidence type="ECO:0000259" key="4">
    <source>
        <dbReference type="Pfam" id="PF12053"/>
    </source>
</evidence>
<dbReference type="Proteomes" id="UP000031443">
    <property type="component" value="Unassembled WGS sequence"/>
</dbReference>
<dbReference type="STRING" id="8469.M7AHR7"/>
<dbReference type="EMBL" id="KB607543">
    <property type="protein sequence ID" value="EMP23844.1"/>
    <property type="molecule type" value="Genomic_DNA"/>
</dbReference>
<dbReference type="GO" id="GO:0035091">
    <property type="term" value="F:phosphatidylinositol binding"/>
    <property type="evidence" value="ECO:0007669"/>
    <property type="project" value="TreeGrafter"/>
</dbReference>